<dbReference type="Gene3D" id="3.20.20.370">
    <property type="entry name" value="Glycoside hydrolase/deacetylase"/>
    <property type="match status" value="1"/>
</dbReference>
<dbReference type="GO" id="GO:0016811">
    <property type="term" value="F:hydrolase activity, acting on carbon-nitrogen (but not peptide) bonds, in linear amides"/>
    <property type="evidence" value="ECO:0007669"/>
    <property type="project" value="InterPro"/>
</dbReference>
<organism evidence="6 7">
    <name type="scientific">Candidatus Desulfolinea nitratireducens</name>
    <dbReference type="NCBI Taxonomy" id="2841698"/>
    <lineage>
        <taxon>Bacteria</taxon>
        <taxon>Bacillati</taxon>
        <taxon>Chloroflexota</taxon>
        <taxon>Anaerolineae</taxon>
        <taxon>Anaerolineales</taxon>
        <taxon>Anaerolineales incertae sedis</taxon>
        <taxon>Candidatus Desulfolinea</taxon>
    </lineage>
</organism>
<dbReference type="InterPro" id="IPR022948">
    <property type="entry name" value="COD_ChbG_bac"/>
</dbReference>
<accession>A0A8J6NMK7</accession>
<dbReference type="GO" id="GO:0019213">
    <property type="term" value="F:deacetylase activity"/>
    <property type="evidence" value="ECO:0007669"/>
    <property type="project" value="TreeGrafter"/>
</dbReference>
<evidence type="ECO:0000256" key="3">
    <source>
        <dbReference type="ARBA" id="ARBA00022801"/>
    </source>
</evidence>
<protein>
    <submittedName>
        <fullName evidence="6">Carbohydrate deacetylase</fullName>
    </submittedName>
</protein>
<evidence type="ECO:0000256" key="4">
    <source>
        <dbReference type="ARBA" id="ARBA00022842"/>
    </source>
</evidence>
<keyword evidence="3" id="KW-0378">Hydrolase</keyword>
<dbReference type="GO" id="GO:0000272">
    <property type="term" value="P:polysaccharide catabolic process"/>
    <property type="evidence" value="ECO:0007669"/>
    <property type="project" value="InterPro"/>
</dbReference>
<dbReference type="Pfam" id="PF04794">
    <property type="entry name" value="YdjC"/>
    <property type="match status" value="1"/>
</dbReference>
<comment type="cofactor">
    <cofactor evidence="1">
        <name>Mg(2+)</name>
        <dbReference type="ChEBI" id="CHEBI:18420"/>
    </cofactor>
</comment>
<name>A0A8J6NMK7_9CHLR</name>
<dbReference type="PANTHER" id="PTHR31609">
    <property type="entry name" value="YDJC DEACETYLASE FAMILY MEMBER"/>
    <property type="match status" value="1"/>
</dbReference>
<keyword evidence="5" id="KW-0119">Carbohydrate metabolism</keyword>
<sequence length="277" mass="31005">MTRSIRLIVNADDYGRTVEVSIGIRQAHLNGIITSTTCMMNMPTIFEDIKLALEEAPDLGLGVHLVLTAGRPLSPPDDMGTLTDSQGGFLKPDELLSRLGQIDPTQAQAEWRAQIEAFITASGRQPTHLDSHHHSSYFSEPLMRAMLELACDYDCAIRQPRAFRPDGLPDGLPEQVQEPIQEYGPRLIAEFESRCPDVFYASFYDDLATRQELLRILDDLSMGTSEIMCHPGYASPELIASSYYSNQREIELQILTDPTVKEIVEQKGIELITFAEF</sequence>
<gene>
    <name evidence="6" type="ORF">H8E29_10720</name>
</gene>
<dbReference type="GO" id="GO:0046872">
    <property type="term" value="F:metal ion binding"/>
    <property type="evidence" value="ECO:0007669"/>
    <property type="project" value="UniProtKB-KW"/>
</dbReference>
<evidence type="ECO:0000256" key="5">
    <source>
        <dbReference type="ARBA" id="ARBA00023277"/>
    </source>
</evidence>
<dbReference type="EMBL" id="JACNJN010000120">
    <property type="protein sequence ID" value="MBC8335731.1"/>
    <property type="molecule type" value="Genomic_DNA"/>
</dbReference>
<evidence type="ECO:0000256" key="1">
    <source>
        <dbReference type="ARBA" id="ARBA00001946"/>
    </source>
</evidence>
<keyword evidence="2" id="KW-0479">Metal-binding</keyword>
<comment type="caution">
    <text evidence="6">The sequence shown here is derived from an EMBL/GenBank/DDBJ whole genome shotgun (WGS) entry which is preliminary data.</text>
</comment>
<dbReference type="InterPro" id="IPR006879">
    <property type="entry name" value="YdjC-like"/>
</dbReference>
<keyword evidence="4" id="KW-0460">Magnesium</keyword>
<dbReference type="AlphaFoldDB" id="A0A8J6NMK7"/>
<dbReference type="InterPro" id="IPR011330">
    <property type="entry name" value="Glyco_hydro/deAcase_b/a-brl"/>
</dbReference>
<evidence type="ECO:0000313" key="6">
    <source>
        <dbReference type="EMBL" id="MBC8335731.1"/>
    </source>
</evidence>
<reference evidence="6 7" key="1">
    <citation type="submission" date="2020-08" db="EMBL/GenBank/DDBJ databases">
        <title>Bridging the membrane lipid divide: bacteria of the FCB group superphylum have the potential to synthesize archaeal ether lipids.</title>
        <authorList>
            <person name="Villanueva L."/>
            <person name="Von Meijenfeldt F.A.B."/>
            <person name="Westbye A.B."/>
            <person name="Yadav S."/>
            <person name="Hopmans E.C."/>
            <person name="Dutilh B.E."/>
            <person name="Sinninghe Damste J.S."/>
        </authorList>
    </citation>
    <scope>NUCLEOTIDE SEQUENCE [LARGE SCALE GENOMIC DNA]</scope>
    <source>
        <strain evidence="6">NIOZ-UU36</strain>
    </source>
</reference>
<proteinExistence type="predicted"/>
<dbReference type="SUPFAM" id="SSF88713">
    <property type="entry name" value="Glycoside hydrolase/deacetylase"/>
    <property type="match status" value="1"/>
</dbReference>
<evidence type="ECO:0000313" key="7">
    <source>
        <dbReference type="Proteomes" id="UP000614469"/>
    </source>
</evidence>
<dbReference type="CDD" id="cd10803">
    <property type="entry name" value="YdjC_EF3048_like"/>
    <property type="match status" value="1"/>
</dbReference>
<dbReference type="PANTHER" id="PTHR31609:SF1">
    <property type="entry name" value="CARBOHYDRATE DEACETYLASE"/>
    <property type="match status" value="1"/>
</dbReference>
<dbReference type="Proteomes" id="UP000614469">
    <property type="component" value="Unassembled WGS sequence"/>
</dbReference>
<evidence type="ECO:0000256" key="2">
    <source>
        <dbReference type="ARBA" id="ARBA00022723"/>
    </source>
</evidence>